<organism evidence="8 9">
    <name type="scientific">Chitinophaga skermanii</name>
    <dbReference type="NCBI Taxonomy" id="331697"/>
    <lineage>
        <taxon>Bacteria</taxon>
        <taxon>Pseudomonadati</taxon>
        <taxon>Bacteroidota</taxon>
        <taxon>Chitinophagia</taxon>
        <taxon>Chitinophagales</taxon>
        <taxon>Chitinophagaceae</taxon>
        <taxon>Chitinophaga</taxon>
    </lineage>
</organism>
<dbReference type="PANTHER" id="PTHR30329">
    <property type="entry name" value="STATOR ELEMENT OF FLAGELLAR MOTOR COMPLEX"/>
    <property type="match status" value="1"/>
</dbReference>
<evidence type="ECO:0000256" key="5">
    <source>
        <dbReference type="SAM" id="MobiDB-lite"/>
    </source>
</evidence>
<dbReference type="EMBL" id="QLLL01000003">
    <property type="protein sequence ID" value="RAJ06480.1"/>
    <property type="molecule type" value="Genomic_DNA"/>
</dbReference>
<reference evidence="8 9" key="1">
    <citation type="submission" date="2018-06" db="EMBL/GenBank/DDBJ databases">
        <title>Genomic Encyclopedia of Archaeal and Bacterial Type Strains, Phase II (KMG-II): from individual species to whole genera.</title>
        <authorList>
            <person name="Goeker M."/>
        </authorList>
    </citation>
    <scope>NUCLEOTIDE SEQUENCE [LARGE SCALE GENOMIC DNA]</scope>
    <source>
        <strain evidence="8 9">DSM 23857</strain>
    </source>
</reference>
<accession>A0A327QQ53</accession>
<dbReference type="GO" id="GO:0009279">
    <property type="term" value="C:cell outer membrane"/>
    <property type="evidence" value="ECO:0007669"/>
    <property type="project" value="UniProtKB-SubCell"/>
</dbReference>
<evidence type="ECO:0000256" key="3">
    <source>
        <dbReference type="ARBA" id="ARBA00023237"/>
    </source>
</evidence>
<dbReference type="InterPro" id="IPR006664">
    <property type="entry name" value="OMP_bac"/>
</dbReference>
<dbReference type="PROSITE" id="PS51123">
    <property type="entry name" value="OMPA_2"/>
    <property type="match status" value="1"/>
</dbReference>
<feature type="region of interest" description="Disordered" evidence="5">
    <location>
        <begin position="244"/>
        <end position="274"/>
    </location>
</feature>
<dbReference type="OrthoDB" id="9792021at2"/>
<dbReference type="CDD" id="cd07185">
    <property type="entry name" value="OmpA_C-like"/>
    <property type="match status" value="1"/>
</dbReference>
<dbReference type="SUPFAM" id="SSF103088">
    <property type="entry name" value="OmpA-like"/>
    <property type="match status" value="1"/>
</dbReference>
<evidence type="ECO:0000256" key="1">
    <source>
        <dbReference type="ARBA" id="ARBA00004442"/>
    </source>
</evidence>
<comment type="caution">
    <text evidence="8">The sequence shown here is derived from an EMBL/GenBank/DDBJ whole genome shotgun (WGS) entry which is preliminary data.</text>
</comment>
<dbReference type="Gene3D" id="3.30.1330.60">
    <property type="entry name" value="OmpA-like domain"/>
    <property type="match status" value="1"/>
</dbReference>
<feature type="chain" id="PRO_5016263269" evidence="6">
    <location>
        <begin position="20"/>
        <end position="274"/>
    </location>
</feature>
<dbReference type="Pfam" id="PF00691">
    <property type="entry name" value="OmpA"/>
    <property type="match status" value="1"/>
</dbReference>
<gene>
    <name evidence="8" type="ORF">LX64_01607</name>
</gene>
<evidence type="ECO:0000256" key="4">
    <source>
        <dbReference type="PROSITE-ProRule" id="PRU00473"/>
    </source>
</evidence>
<name>A0A327QQ53_9BACT</name>
<protein>
    <submittedName>
        <fullName evidence="8">Outer membrane protein OmpA-like peptidoglycan-associated protein</fullName>
    </submittedName>
</protein>
<evidence type="ECO:0000256" key="2">
    <source>
        <dbReference type="ARBA" id="ARBA00023136"/>
    </source>
</evidence>
<evidence type="ECO:0000313" key="9">
    <source>
        <dbReference type="Proteomes" id="UP000249547"/>
    </source>
</evidence>
<dbReference type="InterPro" id="IPR050330">
    <property type="entry name" value="Bact_OuterMem_StrucFunc"/>
</dbReference>
<dbReference type="PANTHER" id="PTHR30329:SF21">
    <property type="entry name" value="LIPOPROTEIN YIAD-RELATED"/>
    <property type="match status" value="1"/>
</dbReference>
<sequence length="274" mass="30633">MKTPFLLCFLLLLYTAIWAQQSPCDQPLFNPLPQHSVRTCDDKAFDVMQFYVTDAKRGRMEESKKGHFTKIIYKFEGDWAKRPATVQIVENYANAIQKAGGKVLYKSDSYVSGTLKKSGNTYYVMVNSDGSGDYTFTTVQEESMQQEVALNPAAIQKNIREDGKILIYGIYFDTNKAEVLPNSNATLQVIADYLKANPNQPVFIVGHTDNTGDYNQNIQLSKNRAMAVVNALVNDYKVPKQQVTPDGVGPLAPVASNDTQEGKAKNRRVELVKK</sequence>
<evidence type="ECO:0000259" key="7">
    <source>
        <dbReference type="PROSITE" id="PS51123"/>
    </source>
</evidence>
<dbReference type="Proteomes" id="UP000249547">
    <property type="component" value="Unassembled WGS sequence"/>
</dbReference>
<keyword evidence="6" id="KW-0732">Signal</keyword>
<feature type="domain" description="OmpA-like" evidence="7">
    <location>
        <begin position="161"/>
        <end position="274"/>
    </location>
</feature>
<feature type="compositionally biased region" description="Basic and acidic residues" evidence="5">
    <location>
        <begin position="260"/>
        <end position="274"/>
    </location>
</feature>
<keyword evidence="2 4" id="KW-0472">Membrane</keyword>
<evidence type="ECO:0000313" key="8">
    <source>
        <dbReference type="EMBL" id="RAJ06480.1"/>
    </source>
</evidence>
<dbReference type="RefSeq" id="WP_158538575.1">
    <property type="nucleotide sequence ID" value="NZ_QLLL01000003.1"/>
</dbReference>
<dbReference type="PRINTS" id="PR01021">
    <property type="entry name" value="OMPADOMAIN"/>
</dbReference>
<feature type="signal peptide" evidence="6">
    <location>
        <begin position="1"/>
        <end position="19"/>
    </location>
</feature>
<dbReference type="InterPro" id="IPR036737">
    <property type="entry name" value="OmpA-like_sf"/>
</dbReference>
<dbReference type="InterPro" id="IPR006665">
    <property type="entry name" value="OmpA-like"/>
</dbReference>
<keyword evidence="9" id="KW-1185">Reference proteome</keyword>
<proteinExistence type="predicted"/>
<dbReference type="AlphaFoldDB" id="A0A327QQ53"/>
<keyword evidence="3" id="KW-0998">Cell outer membrane</keyword>
<comment type="subcellular location">
    <subcellularLocation>
        <location evidence="1">Cell outer membrane</location>
    </subcellularLocation>
</comment>
<evidence type="ECO:0000256" key="6">
    <source>
        <dbReference type="SAM" id="SignalP"/>
    </source>
</evidence>